<protein>
    <recommendedName>
        <fullName evidence="4">Secreted protein</fullName>
    </recommendedName>
</protein>
<organism evidence="2 3">
    <name type="scientific">Sorangium cellulosum</name>
    <name type="common">Polyangium cellulosum</name>
    <dbReference type="NCBI Taxonomy" id="56"/>
    <lineage>
        <taxon>Bacteria</taxon>
        <taxon>Pseudomonadati</taxon>
        <taxon>Myxococcota</taxon>
        <taxon>Polyangia</taxon>
        <taxon>Polyangiales</taxon>
        <taxon>Polyangiaceae</taxon>
        <taxon>Sorangium</taxon>
    </lineage>
</organism>
<dbReference type="EMBL" id="JEMB01003213">
    <property type="protein sequence ID" value="KYF74786.1"/>
    <property type="molecule type" value="Genomic_DNA"/>
</dbReference>
<evidence type="ECO:0008006" key="4">
    <source>
        <dbReference type="Google" id="ProtNLM"/>
    </source>
</evidence>
<dbReference type="Proteomes" id="UP000075635">
    <property type="component" value="Unassembled WGS sequence"/>
</dbReference>
<reference evidence="2 3" key="1">
    <citation type="submission" date="2014-02" db="EMBL/GenBank/DDBJ databases">
        <title>The small core and large imbalanced accessory genome model reveals a collaborative survival strategy of Sorangium cellulosum strains in nature.</title>
        <authorList>
            <person name="Han K."/>
            <person name="Peng R."/>
            <person name="Blom J."/>
            <person name="Li Y.-Z."/>
        </authorList>
    </citation>
    <scope>NUCLEOTIDE SEQUENCE [LARGE SCALE GENOMIC DNA]</scope>
    <source>
        <strain evidence="2 3">So0011-07</strain>
    </source>
</reference>
<comment type="caution">
    <text evidence="2">The sequence shown here is derived from an EMBL/GenBank/DDBJ whole genome shotgun (WGS) entry which is preliminary data.</text>
</comment>
<evidence type="ECO:0000313" key="2">
    <source>
        <dbReference type="EMBL" id="KYF74786.1"/>
    </source>
</evidence>
<gene>
    <name evidence="2" type="ORF">BE17_06355</name>
</gene>
<keyword evidence="1" id="KW-0732">Signal</keyword>
<dbReference type="AlphaFoldDB" id="A0A150R4B7"/>
<name>A0A150R4B7_SORCE</name>
<proteinExistence type="predicted"/>
<feature type="chain" id="PRO_5007567508" description="Secreted protein" evidence="1">
    <location>
        <begin position="27"/>
        <end position="107"/>
    </location>
</feature>
<accession>A0A150R4B7</accession>
<dbReference type="PROSITE" id="PS51257">
    <property type="entry name" value="PROKAR_LIPOPROTEIN"/>
    <property type="match status" value="1"/>
</dbReference>
<feature type="signal peptide" evidence="1">
    <location>
        <begin position="1"/>
        <end position="26"/>
    </location>
</feature>
<sequence length="107" mass="11474">MKVIASMALTALAVVAVAVSCSSGHGEEGCPELCERAVECPGEPQTEDSCLDTCSADTETAEEAGCSDAWESYLECRNHAEDNCDPEKYDEECSIQRESLTSCLDRS</sequence>
<evidence type="ECO:0000313" key="3">
    <source>
        <dbReference type="Proteomes" id="UP000075635"/>
    </source>
</evidence>
<evidence type="ECO:0000256" key="1">
    <source>
        <dbReference type="SAM" id="SignalP"/>
    </source>
</evidence>